<dbReference type="NCBIfam" id="TIGR00368">
    <property type="entry name" value="YifB family Mg chelatase-like AAA ATPase"/>
    <property type="match status" value="1"/>
</dbReference>
<feature type="non-terminal residue" evidence="5">
    <location>
        <position position="1"/>
    </location>
</feature>
<dbReference type="InterPro" id="IPR020568">
    <property type="entry name" value="Ribosomal_Su5_D2-typ_SF"/>
</dbReference>
<feature type="non-terminal residue" evidence="5">
    <location>
        <position position="367"/>
    </location>
</feature>
<dbReference type="InterPro" id="IPR003593">
    <property type="entry name" value="AAA+_ATPase"/>
</dbReference>
<dbReference type="SUPFAM" id="SSF52540">
    <property type="entry name" value="P-loop containing nucleoside triphosphate hydrolases"/>
    <property type="match status" value="1"/>
</dbReference>
<dbReference type="InterPro" id="IPR027417">
    <property type="entry name" value="P-loop_NTPase"/>
</dbReference>
<dbReference type="EMBL" id="LAZR01061396">
    <property type="protein sequence ID" value="KKK63662.1"/>
    <property type="molecule type" value="Genomic_DNA"/>
</dbReference>
<accession>A0A0F8X3G6</accession>
<evidence type="ECO:0000256" key="2">
    <source>
        <dbReference type="ARBA" id="ARBA00022741"/>
    </source>
</evidence>
<name>A0A0F8X3G6_9ZZZZ</name>
<comment type="caution">
    <text evidence="5">The sequence shown here is derived from an EMBL/GenBank/DDBJ whole genome shotgun (WGS) entry which is preliminary data.</text>
</comment>
<dbReference type="PANTHER" id="PTHR32039:SF7">
    <property type="entry name" value="COMPETENCE PROTEIN COMM"/>
    <property type="match status" value="1"/>
</dbReference>
<comment type="similarity">
    <text evidence="1">Belongs to the Mg-chelatase subunits D/I family. ComM subfamily.</text>
</comment>
<gene>
    <name evidence="5" type="ORF">LCGC14_2992030</name>
</gene>
<keyword evidence="2" id="KW-0547">Nucleotide-binding</keyword>
<keyword evidence="3" id="KW-0067">ATP-binding</keyword>
<reference evidence="5" key="1">
    <citation type="journal article" date="2015" name="Nature">
        <title>Complex archaea that bridge the gap between prokaryotes and eukaryotes.</title>
        <authorList>
            <person name="Spang A."/>
            <person name="Saw J.H."/>
            <person name="Jorgensen S.L."/>
            <person name="Zaremba-Niedzwiedzka K."/>
            <person name="Martijn J."/>
            <person name="Lind A.E."/>
            <person name="van Eijk R."/>
            <person name="Schleper C."/>
            <person name="Guy L."/>
            <person name="Ettema T.J."/>
        </authorList>
    </citation>
    <scope>NUCLEOTIDE SEQUENCE</scope>
</reference>
<dbReference type="GO" id="GO:0005524">
    <property type="term" value="F:ATP binding"/>
    <property type="evidence" value="ECO:0007669"/>
    <property type="project" value="UniProtKB-KW"/>
</dbReference>
<dbReference type="InterPro" id="IPR001208">
    <property type="entry name" value="MCM_dom"/>
</dbReference>
<dbReference type="InterPro" id="IPR000523">
    <property type="entry name" value="Mg_chelatse_chII-like_cat_dom"/>
</dbReference>
<dbReference type="AlphaFoldDB" id="A0A0F8X3G6"/>
<feature type="domain" description="AAA+ ATPase" evidence="4">
    <location>
        <begin position="182"/>
        <end position="365"/>
    </location>
</feature>
<protein>
    <recommendedName>
        <fullName evidence="4">AAA+ ATPase domain-containing protein</fullName>
    </recommendedName>
</protein>
<dbReference type="Gene3D" id="3.30.230.10">
    <property type="match status" value="1"/>
</dbReference>
<proteinExistence type="inferred from homology"/>
<dbReference type="Pfam" id="PF13541">
    <property type="entry name" value="ChlI"/>
    <property type="match status" value="1"/>
</dbReference>
<evidence type="ECO:0000256" key="1">
    <source>
        <dbReference type="ARBA" id="ARBA00006354"/>
    </source>
</evidence>
<dbReference type="SUPFAM" id="SSF54211">
    <property type="entry name" value="Ribosomal protein S5 domain 2-like"/>
    <property type="match status" value="1"/>
</dbReference>
<dbReference type="PRINTS" id="PR01657">
    <property type="entry name" value="MCMFAMILY"/>
</dbReference>
<dbReference type="InterPro" id="IPR004482">
    <property type="entry name" value="Mg_chelat-rel"/>
</dbReference>
<evidence type="ECO:0000313" key="5">
    <source>
        <dbReference type="EMBL" id="KKK63662.1"/>
    </source>
</evidence>
<dbReference type="GO" id="GO:0003677">
    <property type="term" value="F:DNA binding"/>
    <property type="evidence" value="ECO:0007669"/>
    <property type="project" value="InterPro"/>
</dbReference>
<organism evidence="5">
    <name type="scientific">marine sediment metagenome</name>
    <dbReference type="NCBI Taxonomy" id="412755"/>
    <lineage>
        <taxon>unclassified sequences</taxon>
        <taxon>metagenomes</taxon>
        <taxon>ecological metagenomes</taxon>
    </lineage>
</organism>
<evidence type="ECO:0000259" key="4">
    <source>
        <dbReference type="SMART" id="SM00382"/>
    </source>
</evidence>
<dbReference type="Gene3D" id="3.40.50.300">
    <property type="entry name" value="P-loop containing nucleotide triphosphate hydrolases"/>
    <property type="match status" value="1"/>
</dbReference>
<dbReference type="InterPro" id="IPR045006">
    <property type="entry name" value="CHLI-like"/>
</dbReference>
<dbReference type="InterPro" id="IPR014721">
    <property type="entry name" value="Ribsml_uS5_D2-typ_fold_subgr"/>
</dbReference>
<sequence length="367" mass="39169">SIVGLPDAAVQEAKERVRSAIRNSGHDFPLKRITVNLAPADLRKEGPAYDLPIAMGILIASGQVPALADSAVFMGELSLDGQLRHTRGVLPMVALARDRGFQAVYLPASDAPEASLIDGIQILPVAALGELSSHLRDVQPIAPFAPTEPRPPAEATGVDVVDFCHIRGQEHVKRALEVAAAGGHNVIMTGPPGAGKTLLARAMPAILPTTTATEALEVTKIYSVAGLLPQDTPLVQQRPFRAPHHTISHAGLVGGGRHPRPGEITLAHRGVLFLDELPEFPHSVLESIRQPMEDGIITVSRAQGTVTFPASFMLVAAMNPCPCGFYGDPTKHCACSASTVTRYQHRISGPLLDRIDIFMDVPRVDYE</sequence>
<dbReference type="PANTHER" id="PTHR32039">
    <property type="entry name" value="MAGNESIUM-CHELATASE SUBUNIT CHLI"/>
    <property type="match status" value="1"/>
</dbReference>
<dbReference type="Pfam" id="PF01078">
    <property type="entry name" value="Mg_chelatase"/>
    <property type="match status" value="1"/>
</dbReference>
<dbReference type="SMART" id="SM00382">
    <property type="entry name" value="AAA"/>
    <property type="match status" value="1"/>
</dbReference>
<evidence type="ECO:0000256" key="3">
    <source>
        <dbReference type="ARBA" id="ARBA00022840"/>
    </source>
</evidence>